<name>A0A7W7KDC6_9SPHN</name>
<evidence type="ECO:0000313" key="1">
    <source>
        <dbReference type="EMBL" id="MBB4860341.1"/>
    </source>
</evidence>
<dbReference type="Proteomes" id="UP000555448">
    <property type="component" value="Unassembled WGS sequence"/>
</dbReference>
<comment type="caution">
    <text evidence="1">The sequence shown here is derived from an EMBL/GenBank/DDBJ whole genome shotgun (WGS) entry which is preliminary data.</text>
</comment>
<dbReference type="RefSeq" id="WP_184248954.1">
    <property type="nucleotide sequence ID" value="NZ_JACHLR010000020.1"/>
</dbReference>
<evidence type="ECO:0000313" key="2">
    <source>
        <dbReference type="Proteomes" id="UP000555448"/>
    </source>
</evidence>
<dbReference type="EMBL" id="JACHLR010000020">
    <property type="protein sequence ID" value="MBB4860341.1"/>
    <property type="molecule type" value="Genomic_DNA"/>
</dbReference>
<proteinExistence type="predicted"/>
<dbReference type="AlphaFoldDB" id="A0A7W7KDC6"/>
<accession>A0A7W7KDC6</accession>
<sequence length="195" mass="20326">MRSRRPTAGAGRARQGAPVPQLGTWLAEHAPALLDEAVSSIIGEPQLKAAILQDAGLLLGTGQQTELALATLLRTRIADFAADNAGGILSDARAWAQAIGERLAGVFPGLGAPNIATDLLSRIEQAVLGAQAQFEAVLQEVGRTEDVAQALKAVGIEVSSAAGARRAARRPARTGRTLGCLLARNARPHRRRQGP</sequence>
<keyword evidence="2" id="KW-1185">Reference proteome</keyword>
<organism evidence="1 2">
    <name type="scientific">Novosphingobium chloroacetimidivorans</name>
    <dbReference type="NCBI Taxonomy" id="1428314"/>
    <lineage>
        <taxon>Bacteria</taxon>
        <taxon>Pseudomonadati</taxon>
        <taxon>Pseudomonadota</taxon>
        <taxon>Alphaproteobacteria</taxon>
        <taxon>Sphingomonadales</taxon>
        <taxon>Sphingomonadaceae</taxon>
        <taxon>Novosphingobium</taxon>
    </lineage>
</organism>
<reference evidence="1 2" key="1">
    <citation type="submission" date="2020-08" db="EMBL/GenBank/DDBJ databases">
        <title>Functional genomics of gut bacteria from endangered species of beetles.</title>
        <authorList>
            <person name="Carlos-Shanley C."/>
        </authorList>
    </citation>
    <scope>NUCLEOTIDE SEQUENCE [LARGE SCALE GENOMIC DNA]</scope>
    <source>
        <strain evidence="1 2">S00245</strain>
    </source>
</reference>
<gene>
    <name evidence="1" type="ORF">HNO88_003684</name>
</gene>
<protein>
    <submittedName>
        <fullName evidence="1">Uncharacterized protein</fullName>
    </submittedName>
</protein>